<dbReference type="SUPFAM" id="SSF52540">
    <property type="entry name" value="P-loop containing nucleoside triphosphate hydrolases"/>
    <property type="match status" value="2"/>
</dbReference>
<sequence>MSNSLPKLVDFSTPRETFLMGIELMLKNFITKKENQFDFPSTLSEDERVMVKDVASKLGLKFKTSGKGLDTQIIVFKSEDQLVLYEHPMLLTRNRSRHVIMKILETLKEMKVSLSSFYCLRIANINVNFLPFSFVVIGNISNRSKNQISVPPTNINFSRFESRQRLPIFQYRNNILNFIANHQIVIIESSTGYGKSTQIPQYVLEEYNKMNKPCRIIVAEPKSICVTTLAKRISFERGESLGTTVGYQIRLESKIAPTSNLIFVKSNSVIRILMSEKPEEFFQNISMLIIDEVQTRDVFCDFLLLCVKENLHLYPHLKVIILSSTAAANKSNLSSYFDQCPIVKLPEIPKNIKEFFLEDILKEINFEVPQDVSACVPGLVKDFSDDMKKKVDNLLIKMTSGDEFESAFLEFCYIVETKNVPVDYRCIESHKTPLMIAVEGNLEEQVVMLLKLQANILLTIKMNEREMTVYDIAVAKKNEKIQKILMNYTRGQFQEMLFDDMKSSPQDRMLLNCYYKSLMQPGVYLENVIDFKLLTKVISNLHFNTPRDETFLVFLPDLDDIVHLSNNLFSALDTNYEIFILNNRTQNNHQLDVFSDLPKHIRKIILATNIAESSIIVNNVTYVIDSGRQKQKTFNPINRISSSETKWIDKESAEQRKKRATGKENRTGVVYRFYSRDCFKYFANHSKLEILRCDLSNICLKAAMVLKSDGKIAEFLSKAIDPPSSYAISHIIQFLHLSEALQYNEKLTELGFYLADIQINTKHAKMIIYGILFKCLDPVLTIVSILAAGDPFSATVCEDDRKKCQKLKEEIDDGTFSDHFVLLRIFQKWNEYITTNKFDDNFCDENFVNSGTMFRVMDIRQKILGYLRSMKLVHSVGNLSAYNQYSCNYSMIKMCIVAGSYPDIARVIKETGEIVTKFGDKVSIDPGSVVKPGNAGKDQLLTQWMIFEEKNRNGEETSAKICTLATDLSVIFACGYGAMVHSDSFFDDKEKDPNEIVEIKIDNFIKFSAEMGFALGLWNIRKRVNVLMDRFLSNPEKFKIREEDEVLIHGIATLLQLEDEDAGFKFIHDGISARPRVVTCSSIA</sequence>
<evidence type="ECO:0000259" key="4">
    <source>
        <dbReference type="PROSITE" id="PS51192"/>
    </source>
</evidence>
<evidence type="ECO:0000313" key="6">
    <source>
        <dbReference type="EMBL" id="CRK87430.1"/>
    </source>
</evidence>
<dbReference type="Gene3D" id="1.25.40.20">
    <property type="entry name" value="Ankyrin repeat-containing domain"/>
    <property type="match status" value="1"/>
</dbReference>
<dbReference type="EMBL" id="CVRI01000004">
    <property type="protein sequence ID" value="CRK87430.1"/>
    <property type="molecule type" value="Genomic_DNA"/>
</dbReference>
<keyword evidence="2" id="KW-0067">ATP-binding</keyword>
<dbReference type="InterPro" id="IPR036770">
    <property type="entry name" value="Ankyrin_rpt-contain_sf"/>
</dbReference>
<dbReference type="InterPro" id="IPR036867">
    <property type="entry name" value="R3H_dom_sf"/>
</dbReference>
<keyword evidence="1" id="KW-0547">Nucleotide-binding</keyword>
<dbReference type="SMART" id="SM00487">
    <property type="entry name" value="DEXDc"/>
    <property type="match status" value="1"/>
</dbReference>
<dbReference type="InterPro" id="IPR007502">
    <property type="entry name" value="Helicase-assoc_dom"/>
</dbReference>
<feature type="domain" description="Helicase C-terminal" evidence="5">
    <location>
        <begin position="533"/>
        <end position="706"/>
    </location>
</feature>
<proteinExistence type="predicted"/>
<keyword evidence="7" id="KW-1185">Reference proteome</keyword>
<dbReference type="Pfam" id="PF00270">
    <property type="entry name" value="DEAD"/>
    <property type="match status" value="1"/>
</dbReference>
<dbReference type="Pfam" id="PF21010">
    <property type="entry name" value="HA2_C"/>
    <property type="match status" value="1"/>
</dbReference>
<organism evidence="6 7">
    <name type="scientific">Clunio marinus</name>
    <dbReference type="NCBI Taxonomy" id="568069"/>
    <lineage>
        <taxon>Eukaryota</taxon>
        <taxon>Metazoa</taxon>
        <taxon>Ecdysozoa</taxon>
        <taxon>Arthropoda</taxon>
        <taxon>Hexapoda</taxon>
        <taxon>Insecta</taxon>
        <taxon>Pterygota</taxon>
        <taxon>Neoptera</taxon>
        <taxon>Endopterygota</taxon>
        <taxon>Diptera</taxon>
        <taxon>Nematocera</taxon>
        <taxon>Chironomoidea</taxon>
        <taxon>Chironomidae</taxon>
        <taxon>Clunio</taxon>
    </lineage>
</organism>
<dbReference type="InterPro" id="IPR001650">
    <property type="entry name" value="Helicase_C-like"/>
</dbReference>
<dbReference type="STRING" id="568069.A0A1J1HLU1"/>
<name>A0A1J1HLU1_9DIPT</name>
<dbReference type="PANTHER" id="PTHR18934">
    <property type="entry name" value="ATP-DEPENDENT RNA HELICASE"/>
    <property type="match status" value="1"/>
</dbReference>
<evidence type="ECO:0000256" key="1">
    <source>
        <dbReference type="ARBA" id="ARBA00022741"/>
    </source>
</evidence>
<evidence type="ECO:0000259" key="5">
    <source>
        <dbReference type="PROSITE" id="PS51194"/>
    </source>
</evidence>
<dbReference type="InterPro" id="IPR011545">
    <property type="entry name" value="DEAD/DEAH_box_helicase_dom"/>
</dbReference>
<dbReference type="Gene3D" id="3.30.1370.50">
    <property type="entry name" value="R3H-like domain"/>
    <property type="match status" value="1"/>
</dbReference>
<dbReference type="Gene3D" id="3.40.50.300">
    <property type="entry name" value="P-loop containing nucleotide triphosphate hydrolases"/>
    <property type="match status" value="2"/>
</dbReference>
<reference evidence="6 7" key="1">
    <citation type="submission" date="2015-04" db="EMBL/GenBank/DDBJ databases">
        <authorList>
            <person name="Syromyatnikov M.Y."/>
            <person name="Popov V.N."/>
        </authorList>
    </citation>
    <scope>NUCLEOTIDE SEQUENCE [LARGE SCALE GENOMIC DNA]</scope>
</reference>
<gene>
    <name evidence="6" type="ORF">CLUMA_CG001232</name>
</gene>
<dbReference type="CDD" id="cd18791">
    <property type="entry name" value="SF2_C_RHA"/>
    <property type="match status" value="1"/>
</dbReference>
<dbReference type="Gene3D" id="1.20.120.1080">
    <property type="match status" value="1"/>
</dbReference>
<dbReference type="InterPro" id="IPR014001">
    <property type="entry name" value="Helicase_ATP-bd"/>
</dbReference>
<dbReference type="InterPro" id="IPR001374">
    <property type="entry name" value="R3H_dom"/>
</dbReference>
<protein>
    <submittedName>
        <fullName evidence="6">CLUMA_CG001232, isoform A</fullName>
    </submittedName>
</protein>
<dbReference type="SUPFAM" id="SSF48403">
    <property type="entry name" value="Ankyrin repeat"/>
    <property type="match status" value="1"/>
</dbReference>
<dbReference type="AlphaFoldDB" id="A0A1J1HLU1"/>
<dbReference type="Pfam" id="PF00271">
    <property type="entry name" value="Helicase_C"/>
    <property type="match status" value="1"/>
</dbReference>
<dbReference type="InterPro" id="IPR027417">
    <property type="entry name" value="P-loop_NTPase"/>
</dbReference>
<dbReference type="GO" id="GO:0004386">
    <property type="term" value="F:helicase activity"/>
    <property type="evidence" value="ECO:0007669"/>
    <property type="project" value="TreeGrafter"/>
</dbReference>
<dbReference type="PROSITE" id="PS51061">
    <property type="entry name" value="R3H"/>
    <property type="match status" value="1"/>
</dbReference>
<evidence type="ECO:0000256" key="2">
    <source>
        <dbReference type="ARBA" id="ARBA00022840"/>
    </source>
</evidence>
<dbReference type="PROSITE" id="PS51192">
    <property type="entry name" value="HELICASE_ATP_BIND_1"/>
    <property type="match status" value="1"/>
</dbReference>
<dbReference type="OrthoDB" id="6103986at2759"/>
<feature type="domain" description="R3H" evidence="3">
    <location>
        <begin position="16"/>
        <end position="79"/>
    </location>
</feature>
<evidence type="ECO:0000259" key="3">
    <source>
        <dbReference type="PROSITE" id="PS51061"/>
    </source>
</evidence>
<dbReference type="SMART" id="SM00847">
    <property type="entry name" value="HA2"/>
    <property type="match status" value="1"/>
</dbReference>
<dbReference type="GO" id="GO:0005524">
    <property type="term" value="F:ATP binding"/>
    <property type="evidence" value="ECO:0007669"/>
    <property type="project" value="UniProtKB-KW"/>
</dbReference>
<dbReference type="PROSITE" id="PS51194">
    <property type="entry name" value="HELICASE_CTER"/>
    <property type="match status" value="1"/>
</dbReference>
<dbReference type="CDD" id="cd17917">
    <property type="entry name" value="DEXHc_RHA-like"/>
    <property type="match status" value="1"/>
</dbReference>
<evidence type="ECO:0000313" key="7">
    <source>
        <dbReference type="Proteomes" id="UP000183832"/>
    </source>
</evidence>
<dbReference type="PANTHER" id="PTHR18934:SF213">
    <property type="entry name" value="3'-5' RNA HELICASE YTHDC2"/>
    <property type="match status" value="1"/>
</dbReference>
<accession>A0A1J1HLU1</accession>
<dbReference type="GO" id="GO:0003723">
    <property type="term" value="F:RNA binding"/>
    <property type="evidence" value="ECO:0007669"/>
    <property type="project" value="TreeGrafter"/>
</dbReference>
<feature type="domain" description="Helicase ATP-binding" evidence="4">
    <location>
        <begin position="176"/>
        <end position="344"/>
    </location>
</feature>
<dbReference type="Proteomes" id="UP000183832">
    <property type="component" value="Unassembled WGS sequence"/>
</dbReference>